<dbReference type="GO" id="GO:0016020">
    <property type="term" value="C:membrane"/>
    <property type="evidence" value="ECO:0007669"/>
    <property type="project" value="InterPro"/>
</dbReference>
<dbReference type="InterPro" id="IPR008258">
    <property type="entry name" value="Transglycosylase_SLT_dom_1"/>
</dbReference>
<feature type="domain" description="Transglycosylase SLT" evidence="2">
    <location>
        <begin position="96"/>
        <end position="188"/>
    </location>
</feature>
<dbReference type="Proteomes" id="UP001179121">
    <property type="component" value="Chromosome"/>
</dbReference>
<organism evidence="3 4">
    <name type="scientific">Nitrospira tepida</name>
    <dbReference type="NCBI Taxonomy" id="2973512"/>
    <lineage>
        <taxon>Bacteria</taxon>
        <taxon>Pseudomonadati</taxon>
        <taxon>Nitrospirota</taxon>
        <taxon>Nitrospiria</taxon>
        <taxon>Nitrospirales</taxon>
        <taxon>Nitrospiraceae</taxon>
        <taxon>Nitrospira</taxon>
    </lineage>
</organism>
<dbReference type="EMBL" id="OX365700">
    <property type="protein sequence ID" value="CAI4034177.1"/>
    <property type="molecule type" value="Genomic_DNA"/>
</dbReference>
<dbReference type="RefSeq" id="WP_289271584.1">
    <property type="nucleotide sequence ID" value="NZ_OX365700.1"/>
</dbReference>
<dbReference type="KEGG" id="nti:DNFV4_04621"/>
<dbReference type="GO" id="GO:0000270">
    <property type="term" value="P:peptidoglycan metabolic process"/>
    <property type="evidence" value="ECO:0007669"/>
    <property type="project" value="InterPro"/>
</dbReference>
<evidence type="ECO:0000259" key="2">
    <source>
        <dbReference type="Pfam" id="PF01464"/>
    </source>
</evidence>
<dbReference type="GO" id="GO:0008933">
    <property type="term" value="F:peptidoglycan lytic transglycosylase activity"/>
    <property type="evidence" value="ECO:0007669"/>
    <property type="project" value="InterPro"/>
</dbReference>
<dbReference type="PANTHER" id="PTHR37423:SF2">
    <property type="entry name" value="MEMBRANE-BOUND LYTIC MUREIN TRANSGLYCOSYLASE C"/>
    <property type="match status" value="1"/>
</dbReference>
<dbReference type="Gene3D" id="1.10.530.10">
    <property type="match status" value="1"/>
</dbReference>
<evidence type="ECO:0000313" key="3">
    <source>
        <dbReference type="EMBL" id="CAI4034177.1"/>
    </source>
</evidence>
<protein>
    <submittedName>
        <fullName evidence="3">Lytic transglycosylase domain-containing protein</fullName>
    </submittedName>
</protein>
<gene>
    <name evidence="3" type="ORF">DNFV4_04621</name>
</gene>
<dbReference type="SUPFAM" id="SSF53955">
    <property type="entry name" value="Lysozyme-like"/>
    <property type="match status" value="1"/>
</dbReference>
<proteinExistence type="inferred from homology"/>
<dbReference type="Pfam" id="PF01464">
    <property type="entry name" value="SLT"/>
    <property type="match status" value="1"/>
</dbReference>
<comment type="similarity">
    <text evidence="1">Belongs to the transglycosylase Slt family.</text>
</comment>
<dbReference type="InterPro" id="IPR023346">
    <property type="entry name" value="Lysozyme-like_dom_sf"/>
</dbReference>
<accession>A0AA86N3Y4</accession>
<dbReference type="PROSITE" id="PS00922">
    <property type="entry name" value="TRANSGLYCOSYLASE"/>
    <property type="match status" value="1"/>
</dbReference>
<dbReference type="InterPro" id="IPR000189">
    <property type="entry name" value="Transglyc_AS"/>
</dbReference>
<dbReference type="AlphaFoldDB" id="A0AA86N3Y4"/>
<reference evidence="3" key="1">
    <citation type="submission" date="2022-10" db="EMBL/GenBank/DDBJ databases">
        <authorList>
            <person name="Koch H."/>
        </authorList>
    </citation>
    <scope>NUCLEOTIDE SEQUENCE</scope>
    <source>
        <strain evidence="3">DNF</strain>
    </source>
</reference>
<dbReference type="PANTHER" id="PTHR37423">
    <property type="entry name" value="SOLUBLE LYTIC MUREIN TRANSGLYCOSYLASE-RELATED"/>
    <property type="match status" value="1"/>
</dbReference>
<keyword evidence="4" id="KW-1185">Reference proteome</keyword>
<evidence type="ECO:0000256" key="1">
    <source>
        <dbReference type="ARBA" id="ARBA00007734"/>
    </source>
</evidence>
<name>A0AA86N3Y4_9BACT</name>
<evidence type="ECO:0000313" key="4">
    <source>
        <dbReference type="Proteomes" id="UP001179121"/>
    </source>
</evidence>
<sequence>MRIIPHPTGYATRIHHALAQTLFPMAMMALVILLPPAATSEVCGSHDHLGSRLTSSFPEENVRHDRHKNASLQNGSVGRGGRMSERELNQAIRWFAREHHLPQALIRAVIQAESGFDPLAVSPAGALGLMQLMPRTAAALNVRDPFNPVENIRGGAKHLRYLIDRFDGNLSLALAAYNAGEHRVKRNHYQIPAIQETQMYVEKVLFYYRTFKTGKRLSEGVRRMY</sequence>
<dbReference type="CDD" id="cd00254">
    <property type="entry name" value="LT-like"/>
    <property type="match status" value="1"/>
</dbReference>